<dbReference type="Pfam" id="PF01904">
    <property type="entry name" value="DUF72"/>
    <property type="match status" value="1"/>
</dbReference>
<dbReference type="EMBL" id="LWBR01000012">
    <property type="protein sequence ID" value="KZN97294.1"/>
    <property type="molecule type" value="Genomic_DNA"/>
</dbReference>
<dbReference type="STRING" id="33936.AZI98_04485"/>
<comment type="caution">
    <text evidence="1">The sequence shown here is derived from an EMBL/GenBank/DDBJ whole genome shotgun (WGS) entry which is preliminary data.</text>
</comment>
<reference evidence="1 2" key="1">
    <citation type="submission" date="2016-04" db="EMBL/GenBank/DDBJ databases">
        <title>Draft genome sequence of Aeribacillus pallidus 8m3 from petroleum reservoir.</title>
        <authorList>
            <person name="Poltaraus A.B."/>
            <person name="Nazina T.N."/>
            <person name="Tourova T.P."/>
            <person name="Malakho S.M."/>
            <person name="Korshunova A.V."/>
            <person name="Sokolova D.S."/>
        </authorList>
    </citation>
    <scope>NUCLEOTIDE SEQUENCE [LARGE SCALE GENOMIC DNA]</scope>
    <source>
        <strain evidence="1 2">8m3</strain>
    </source>
</reference>
<proteinExistence type="predicted"/>
<dbReference type="RefSeq" id="WP_063387097.1">
    <property type="nucleotide sequence ID" value="NZ_LWBR01000012.1"/>
</dbReference>
<dbReference type="SUPFAM" id="SSF117396">
    <property type="entry name" value="TM1631-like"/>
    <property type="match status" value="1"/>
</dbReference>
<sequence length="296" mass="34963">MIYIGLTGWGDHDSLYPSGTSSNDKLTIYAGHFPVVEVDSTFYSIQPEKNVRKWVNETPKNFQFIVKAYKGMTGHETGLGSFESRSEMFAAFYKMIQPFQEANKLAMVLFQFPPWFHCKRENVDFLRWCKEQMKDAPCALEFRHRSWFLPTYYEKTLQFMEKEGWIHTICDEPQAGENSVPTVLYCTNREKTLVRFHGRNVHGWLRPKEGNWREVRYLYRYNEQELDEWKGHIKMLKKQTKDLYLIFNNNSGGDAADNGKELMKKLGITYHDLAPRQLDLFECFEKYPTEGESDFD</sequence>
<evidence type="ECO:0000313" key="2">
    <source>
        <dbReference type="Proteomes" id="UP000076476"/>
    </source>
</evidence>
<protein>
    <submittedName>
        <fullName evidence="1">Uncharacterized protein</fullName>
    </submittedName>
</protein>
<dbReference type="OrthoDB" id="9780310at2"/>
<dbReference type="PANTHER" id="PTHR30348">
    <property type="entry name" value="UNCHARACTERIZED PROTEIN YECE"/>
    <property type="match status" value="1"/>
</dbReference>
<keyword evidence="2" id="KW-1185">Reference proteome</keyword>
<gene>
    <name evidence="1" type="ORF">AZI98_04485</name>
</gene>
<evidence type="ECO:0000313" key="1">
    <source>
        <dbReference type="EMBL" id="KZN97294.1"/>
    </source>
</evidence>
<accession>A0A165YNV9</accession>
<dbReference type="AlphaFoldDB" id="A0A165YNV9"/>
<name>A0A165YNV9_9BACI</name>
<organism evidence="1 2">
    <name type="scientific">Aeribacillus pallidus</name>
    <dbReference type="NCBI Taxonomy" id="33936"/>
    <lineage>
        <taxon>Bacteria</taxon>
        <taxon>Bacillati</taxon>
        <taxon>Bacillota</taxon>
        <taxon>Bacilli</taxon>
        <taxon>Bacillales</taxon>
        <taxon>Bacillaceae</taxon>
        <taxon>Aeribacillus</taxon>
    </lineage>
</organism>
<dbReference type="InterPro" id="IPR036520">
    <property type="entry name" value="UPF0759_sf"/>
</dbReference>
<dbReference type="Gene3D" id="3.20.20.410">
    <property type="entry name" value="Protein of unknown function UPF0759"/>
    <property type="match status" value="1"/>
</dbReference>
<dbReference type="PANTHER" id="PTHR30348:SF13">
    <property type="entry name" value="UPF0759 PROTEIN YUNF"/>
    <property type="match status" value="1"/>
</dbReference>
<dbReference type="Proteomes" id="UP000076476">
    <property type="component" value="Unassembled WGS sequence"/>
</dbReference>
<dbReference type="InterPro" id="IPR002763">
    <property type="entry name" value="DUF72"/>
</dbReference>